<dbReference type="STRING" id="287098.SAMN05421665_2237"/>
<protein>
    <submittedName>
        <fullName evidence="1">Uncharacterized protein</fullName>
    </submittedName>
</protein>
<dbReference type="Proteomes" id="UP000186997">
    <property type="component" value="Unassembled WGS sequence"/>
</dbReference>
<dbReference type="AlphaFoldDB" id="A0A1R3X7F1"/>
<proteinExistence type="predicted"/>
<sequence>MPLPLQGHITRFLQRRSIARWRKATKAVGATDLATLDQTNEAAKKLLRHIQAFRFAADSRLALPRISSDIFPQPSGTDWAWRPKPWQAIADTPAHAPALSKMEITNELVIFHDCPRGEIILRQVRNTQDTDLAPFGIVLETFQFTGSYLSLVIEVPKESCDGLRKRHLIRLAALITREKPTAIYARLNVKNGPNTEQVLLTLPDDAPETMVEFDLAYSGLNERRAERMWIDLMIERPAMNKLTIRDLTLSRYPRAEI</sequence>
<organism evidence="1 2">
    <name type="scientific">Yoonia rosea</name>
    <dbReference type="NCBI Taxonomy" id="287098"/>
    <lineage>
        <taxon>Bacteria</taxon>
        <taxon>Pseudomonadati</taxon>
        <taxon>Pseudomonadota</taxon>
        <taxon>Alphaproteobacteria</taxon>
        <taxon>Rhodobacterales</taxon>
        <taxon>Paracoccaceae</taxon>
        <taxon>Yoonia</taxon>
    </lineage>
</organism>
<keyword evidence="2" id="KW-1185">Reference proteome</keyword>
<dbReference type="Pfam" id="PF20086">
    <property type="entry name" value="DUF6478"/>
    <property type="match status" value="1"/>
</dbReference>
<dbReference type="EMBL" id="FTPR01000001">
    <property type="protein sequence ID" value="SIT86150.1"/>
    <property type="molecule type" value="Genomic_DNA"/>
</dbReference>
<name>A0A1R3X7F1_9RHOB</name>
<evidence type="ECO:0000313" key="2">
    <source>
        <dbReference type="Proteomes" id="UP000186997"/>
    </source>
</evidence>
<reference evidence="2" key="1">
    <citation type="submission" date="2017-01" db="EMBL/GenBank/DDBJ databases">
        <authorList>
            <person name="Varghese N."/>
            <person name="Submissions S."/>
        </authorList>
    </citation>
    <scope>NUCLEOTIDE SEQUENCE [LARGE SCALE GENOMIC DNA]</scope>
    <source>
        <strain evidence="2">DSM 29591</strain>
    </source>
</reference>
<dbReference type="OrthoDB" id="7827015at2"/>
<gene>
    <name evidence="1" type="ORF">SAMN05421665_2237</name>
</gene>
<accession>A0A1R3X7F1</accession>
<dbReference type="RefSeq" id="WP_076659623.1">
    <property type="nucleotide sequence ID" value="NZ_FTPR01000001.1"/>
</dbReference>
<dbReference type="InterPro" id="IPR045514">
    <property type="entry name" value="DUF6478"/>
</dbReference>
<evidence type="ECO:0000313" key="1">
    <source>
        <dbReference type="EMBL" id="SIT86150.1"/>
    </source>
</evidence>